<dbReference type="SUPFAM" id="SSF53474">
    <property type="entry name" value="alpha/beta-Hydrolases"/>
    <property type="match status" value="1"/>
</dbReference>
<name>A0A7Y8Y1P9_9FLAO</name>
<dbReference type="EMBL" id="JACBJI010000003">
    <property type="protein sequence ID" value="NYA71004.1"/>
    <property type="molecule type" value="Genomic_DNA"/>
</dbReference>
<dbReference type="InterPro" id="IPR029058">
    <property type="entry name" value="AB_hydrolase_fold"/>
</dbReference>
<accession>A0A7Y8Y1P9</accession>
<organism evidence="2 3">
    <name type="scientific">Flavobacterium agri</name>
    <dbReference type="NCBI Taxonomy" id="2743471"/>
    <lineage>
        <taxon>Bacteria</taxon>
        <taxon>Pseudomonadati</taxon>
        <taxon>Bacteroidota</taxon>
        <taxon>Flavobacteriia</taxon>
        <taxon>Flavobacteriales</taxon>
        <taxon>Flavobacteriaceae</taxon>
        <taxon>Flavobacterium</taxon>
    </lineage>
</organism>
<dbReference type="AlphaFoldDB" id="A0A7Y8Y1P9"/>
<keyword evidence="3" id="KW-1185">Reference proteome</keyword>
<dbReference type="Gene3D" id="3.40.50.1820">
    <property type="entry name" value="alpha/beta hydrolase"/>
    <property type="match status" value="1"/>
</dbReference>
<dbReference type="GO" id="GO:0016787">
    <property type="term" value="F:hydrolase activity"/>
    <property type="evidence" value="ECO:0007669"/>
    <property type="project" value="UniProtKB-KW"/>
</dbReference>
<proteinExistence type="predicted"/>
<evidence type="ECO:0000259" key="1">
    <source>
        <dbReference type="Pfam" id="PF12697"/>
    </source>
</evidence>
<protein>
    <submittedName>
        <fullName evidence="2">Alpha/beta hydrolase</fullName>
    </submittedName>
</protein>
<dbReference type="InterPro" id="IPR050266">
    <property type="entry name" value="AB_hydrolase_sf"/>
</dbReference>
<sequence>MQKIRYFILTKSIGLYVNLLSFLLPKKGKEVVYYFFSKPRDGKLRHDALPELLAKTHRETISLNGDTIQTYTWKGNGAVILLAHGWDSNSWRWEKLLPFLQASGSTIVALDAPDHGLSQGSFSLPKYAAFINAAAEKFKPDYLIGHSIGGSASLYYQHLYQNPKLRKLVMLGSPAELNPIIDNYDGLLGLTRKSRELLNQYFMEHFNFHPDNYTARIFGKTLNLDGLVAHDTEDDVVRFTEMEKISDAWSKAKVIKTSGLGHSMHGDELYGEVARFLFED</sequence>
<comment type="caution">
    <text evidence="2">The sequence shown here is derived from an EMBL/GenBank/DDBJ whole genome shotgun (WGS) entry which is preliminary data.</text>
</comment>
<dbReference type="PANTHER" id="PTHR43798">
    <property type="entry name" value="MONOACYLGLYCEROL LIPASE"/>
    <property type="match status" value="1"/>
</dbReference>
<dbReference type="Pfam" id="PF12697">
    <property type="entry name" value="Abhydrolase_6"/>
    <property type="match status" value="1"/>
</dbReference>
<evidence type="ECO:0000313" key="2">
    <source>
        <dbReference type="EMBL" id="NYA71004.1"/>
    </source>
</evidence>
<dbReference type="Proteomes" id="UP000535020">
    <property type="component" value="Unassembled WGS sequence"/>
</dbReference>
<evidence type="ECO:0000313" key="3">
    <source>
        <dbReference type="Proteomes" id="UP000535020"/>
    </source>
</evidence>
<dbReference type="PANTHER" id="PTHR43798:SF33">
    <property type="entry name" value="HYDROLASE, PUTATIVE (AFU_ORTHOLOGUE AFUA_2G14860)-RELATED"/>
    <property type="match status" value="1"/>
</dbReference>
<feature type="domain" description="AB hydrolase-1" evidence="1">
    <location>
        <begin position="80"/>
        <end position="265"/>
    </location>
</feature>
<reference evidence="2 3" key="1">
    <citation type="submission" date="2020-07" db="EMBL/GenBank/DDBJ databases">
        <authorList>
            <person name="Sun Q."/>
        </authorList>
    </citation>
    <scope>NUCLEOTIDE SEQUENCE [LARGE SCALE GENOMIC DNA]</scope>
    <source>
        <strain evidence="2 3">MAH-1</strain>
    </source>
</reference>
<gene>
    <name evidence="2" type="ORF">HZF10_08745</name>
</gene>
<keyword evidence="2" id="KW-0378">Hydrolase</keyword>
<dbReference type="GO" id="GO:0016020">
    <property type="term" value="C:membrane"/>
    <property type="evidence" value="ECO:0007669"/>
    <property type="project" value="TreeGrafter"/>
</dbReference>
<dbReference type="InterPro" id="IPR000073">
    <property type="entry name" value="AB_hydrolase_1"/>
</dbReference>
<dbReference type="RefSeq" id="WP_176005812.1">
    <property type="nucleotide sequence ID" value="NZ_JABWMI010000010.1"/>
</dbReference>